<evidence type="ECO:0008006" key="5">
    <source>
        <dbReference type="Google" id="ProtNLM"/>
    </source>
</evidence>
<feature type="region of interest" description="Disordered" evidence="1">
    <location>
        <begin position="32"/>
        <end position="113"/>
    </location>
</feature>
<dbReference type="AlphaFoldDB" id="A0A3N4ILE3"/>
<gene>
    <name evidence="3" type="ORF">BJ508DRAFT_321518</name>
</gene>
<feature type="compositionally biased region" description="Polar residues" evidence="1">
    <location>
        <begin position="54"/>
        <end position="63"/>
    </location>
</feature>
<feature type="signal peptide" evidence="2">
    <location>
        <begin position="1"/>
        <end position="17"/>
    </location>
</feature>
<organism evidence="3 4">
    <name type="scientific">Ascobolus immersus RN42</name>
    <dbReference type="NCBI Taxonomy" id="1160509"/>
    <lineage>
        <taxon>Eukaryota</taxon>
        <taxon>Fungi</taxon>
        <taxon>Dikarya</taxon>
        <taxon>Ascomycota</taxon>
        <taxon>Pezizomycotina</taxon>
        <taxon>Pezizomycetes</taxon>
        <taxon>Pezizales</taxon>
        <taxon>Ascobolaceae</taxon>
        <taxon>Ascobolus</taxon>
    </lineage>
</organism>
<reference evidence="3 4" key="1">
    <citation type="journal article" date="2018" name="Nat. Ecol. Evol.">
        <title>Pezizomycetes genomes reveal the molecular basis of ectomycorrhizal truffle lifestyle.</title>
        <authorList>
            <person name="Murat C."/>
            <person name="Payen T."/>
            <person name="Noel B."/>
            <person name="Kuo A."/>
            <person name="Morin E."/>
            <person name="Chen J."/>
            <person name="Kohler A."/>
            <person name="Krizsan K."/>
            <person name="Balestrini R."/>
            <person name="Da Silva C."/>
            <person name="Montanini B."/>
            <person name="Hainaut M."/>
            <person name="Levati E."/>
            <person name="Barry K.W."/>
            <person name="Belfiori B."/>
            <person name="Cichocki N."/>
            <person name="Clum A."/>
            <person name="Dockter R.B."/>
            <person name="Fauchery L."/>
            <person name="Guy J."/>
            <person name="Iotti M."/>
            <person name="Le Tacon F."/>
            <person name="Lindquist E.A."/>
            <person name="Lipzen A."/>
            <person name="Malagnac F."/>
            <person name="Mello A."/>
            <person name="Molinier V."/>
            <person name="Miyauchi S."/>
            <person name="Poulain J."/>
            <person name="Riccioni C."/>
            <person name="Rubini A."/>
            <person name="Sitrit Y."/>
            <person name="Splivallo R."/>
            <person name="Traeger S."/>
            <person name="Wang M."/>
            <person name="Zifcakova L."/>
            <person name="Wipf D."/>
            <person name="Zambonelli A."/>
            <person name="Paolocci F."/>
            <person name="Nowrousian M."/>
            <person name="Ottonello S."/>
            <person name="Baldrian P."/>
            <person name="Spatafora J.W."/>
            <person name="Henrissat B."/>
            <person name="Nagy L.G."/>
            <person name="Aury J.M."/>
            <person name="Wincker P."/>
            <person name="Grigoriev I.V."/>
            <person name="Bonfante P."/>
            <person name="Martin F.M."/>
        </authorList>
    </citation>
    <scope>NUCLEOTIDE SEQUENCE [LARGE SCALE GENOMIC DNA]</scope>
    <source>
        <strain evidence="3 4">RN42</strain>
    </source>
</reference>
<feature type="compositionally biased region" description="Low complexity" evidence="1">
    <location>
        <begin position="64"/>
        <end position="79"/>
    </location>
</feature>
<keyword evidence="2" id="KW-0732">Signal</keyword>
<feature type="compositionally biased region" description="Low complexity" evidence="1">
    <location>
        <begin position="86"/>
        <end position="112"/>
    </location>
</feature>
<evidence type="ECO:0000256" key="2">
    <source>
        <dbReference type="SAM" id="SignalP"/>
    </source>
</evidence>
<feature type="chain" id="PRO_5018221709" description="Mid2 domain-containing protein" evidence="2">
    <location>
        <begin position="18"/>
        <end position="178"/>
    </location>
</feature>
<accession>A0A3N4ILE3</accession>
<protein>
    <recommendedName>
        <fullName evidence="5">Mid2 domain-containing protein</fullName>
    </recommendedName>
</protein>
<dbReference type="Proteomes" id="UP000275078">
    <property type="component" value="Unassembled WGS sequence"/>
</dbReference>
<evidence type="ECO:0000313" key="3">
    <source>
        <dbReference type="EMBL" id="RPA86953.1"/>
    </source>
</evidence>
<feature type="compositionally biased region" description="Low complexity" evidence="1">
    <location>
        <begin position="44"/>
        <end position="53"/>
    </location>
</feature>
<name>A0A3N4ILE3_ASCIM</name>
<evidence type="ECO:0000256" key="1">
    <source>
        <dbReference type="SAM" id="MobiDB-lite"/>
    </source>
</evidence>
<sequence length="178" mass="18644">MRLTTLTLLALTTSTYALPQWVQWNPPAEEVPNQWWTPSPTPTPTLDTTPTVPNNGGITTIKLTSPPTLTPTSSASSSSSDDDDITTSTTFSTSSTSTGTSTTTTSSSSTPTMITLDENMKVDGGELKNATEFTQFMTKGKGTALTSDGGEGGAQQGKEKVWWVLMAGAGVVGMVWGV</sequence>
<dbReference type="EMBL" id="ML119648">
    <property type="protein sequence ID" value="RPA86953.1"/>
    <property type="molecule type" value="Genomic_DNA"/>
</dbReference>
<proteinExistence type="predicted"/>
<evidence type="ECO:0000313" key="4">
    <source>
        <dbReference type="Proteomes" id="UP000275078"/>
    </source>
</evidence>
<keyword evidence="4" id="KW-1185">Reference proteome</keyword>